<organism evidence="1 2">
    <name type="scientific">Plutella xylostella</name>
    <name type="common">Diamondback moth</name>
    <name type="synonym">Plutella maculipennis</name>
    <dbReference type="NCBI Taxonomy" id="51655"/>
    <lineage>
        <taxon>Eukaryota</taxon>
        <taxon>Metazoa</taxon>
        <taxon>Ecdysozoa</taxon>
        <taxon>Arthropoda</taxon>
        <taxon>Hexapoda</taxon>
        <taxon>Insecta</taxon>
        <taxon>Pterygota</taxon>
        <taxon>Neoptera</taxon>
        <taxon>Endopterygota</taxon>
        <taxon>Lepidoptera</taxon>
        <taxon>Glossata</taxon>
        <taxon>Ditrysia</taxon>
        <taxon>Yponomeutoidea</taxon>
        <taxon>Plutellidae</taxon>
        <taxon>Plutella</taxon>
    </lineage>
</organism>
<keyword evidence="2" id="KW-1185">Reference proteome</keyword>
<proteinExistence type="predicted"/>
<evidence type="ECO:0000313" key="1">
    <source>
        <dbReference type="EMBL" id="KAG7296575.1"/>
    </source>
</evidence>
<comment type="caution">
    <text evidence="1">The sequence shown here is derived from an EMBL/GenBank/DDBJ whole genome shotgun (WGS) entry which is preliminary data.</text>
</comment>
<protein>
    <submittedName>
        <fullName evidence="1">Uncharacterized protein</fullName>
    </submittedName>
</protein>
<dbReference type="Proteomes" id="UP000823941">
    <property type="component" value="Chromosome 28"/>
</dbReference>
<reference evidence="1 2" key="1">
    <citation type="submission" date="2021-06" db="EMBL/GenBank/DDBJ databases">
        <title>A haploid diamondback moth (Plutella xylostella L.) genome assembly resolves 31 chromosomes and identifies a diamide resistance mutation.</title>
        <authorList>
            <person name="Ward C.M."/>
            <person name="Perry K.D."/>
            <person name="Baker G."/>
            <person name="Powis K."/>
            <person name="Heckel D.G."/>
            <person name="Baxter S.W."/>
        </authorList>
    </citation>
    <scope>NUCLEOTIDE SEQUENCE [LARGE SCALE GENOMIC DNA]</scope>
    <source>
        <strain evidence="1 2">LV</strain>
        <tissue evidence="1">Single pupa</tissue>
    </source>
</reference>
<gene>
    <name evidence="1" type="ORF">JYU34_020370</name>
</gene>
<dbReference type="EMBL" id="JAHIBW010000028">
    <property type="protein sequence ID" value="KAG7296575.1"/>
    <property type="molecule type" value="Genomic_DNA"/>
</dbReference>
<accession>A0ABQ7PUD8</accession>
<evidence type="ECO:0000313" key="2">
    <source>
        <dbReference type="Proteomes" id="UP000823941"/>
    </source>
</evidence>
<name>A0ABQ7PUD8_PLUXY</name>
<sequence>MTQMAHCMMPAGVRRVVRGDRAKPKDDCFVRQINRLLQFPWRPVKRFSQLHPALWANASRRDQLDYVMQQVLQTNYGVT</sequence>